<evidence type="ECO:0000313" key="6">
    <source>
        <dbReference type="Proteomes" id="UP000224854"/>
    </source>
</evidence>
<dbReference type="PANTHER" id="PTHR12940:SF0">
    <property type="entry name" value="SPLICING FACTOR ESS-2 HOMOLOG"/>
    <property type="match status" value="1"/>
</dbReference>
<evidence type="ECO:0000256" key="3">
    <source>
        <dbReference type="ARBA" id="ARBA00023242"/>
    </source>
</evidence>
<gene>
    <name evidence="5" type="ORF">CDD82_1838</name>
</gene>
<dbReference type="OrthoDB" id="19679at2759"/>
<feature type="region of interest" description="Disordered" evidence="4">
    <location>
        <begin position="88"/>
        <end position="126"/>
    </location>
</feature>
<organism evidence="5 6">
    <name type="scientific">Ophiocordyceps australis</name>
    <dbReference type="NCBI Taxonomy" id="1399860"/>
    <lineage>
        <taxon>Eukaryota</taxon>
        <taxon>Fungi</taxon>
        <taxon>Dikarya</taxon>
        <taxon>Ascomycota</taxon>
        <taxon>Pezizomycotina</taxon>
        <taxon>Sordariomycetes</taxon>
        <taxon>Hypocreomycetidae</taxon>
        <taxon>Hypocreales</taxon>
        <taxon>Ophiocordycipitaceae</taxon>
        <taxon>Ophiocordyceps</taxon>
    </lineage>
</organism>
<evidence type="ECO:0000256" key="2">
    <source>
        <dbReference type="ARBA" id="ARBA00009072"/>
    </source>
</evidence>
<comment type="caution">
    <text evidence="5">The sequence shown here is derived from an EMBL/GenBank/DDBJ whole genome shotgun (WGS) entry which is preliminary data.</text>
</comment>
<protein>
    <recommendedName>
        <fullName evidence="7">Nuclear protein Es2</fullName>
    </recommendedName>
</protein>
<accession>A0A2C5ZKI1</accession>
<name>A0A2C5ZKI1_9HYPO</name>
<feature type="region of interest" description="Disordered" evidence="4">
    <location>
        <begin position="1"/>
        <end position="29"/>
    </location>
</feature>
<feature type="region of interest" description="Disordered" evidence="4">
    <location>
        <begin position="360"/>
        <end position="438"/>
    </location>
</feature>
<dbReference type="GO" id="GO:0071013">
    <property type="term" value="C:catalytic step 2 spliceosome"/>
    <property type="evidence" value="ECO:0007669"/>
    <property type="project" value="TreeGrafter"/>
</dbReference>
<dbReference type="EMBL" id="NJEU01000159">
    <property type="protein sequence ID" value="PHH80310.1"/>
    <property type="molecule type" value="Genomic_DNA"/>
</dbReference>
<dbReference type="PANTHER" id="PTHR12940">
    <property type="entry name" value="ES-2 PROTEIN - RELATED"/>
    <property type="match status" value="1"/>
</dbReference>
<comment type="subcellular location">
    <subcellularLocation>
        <location evidence="1">Nucleus</location>
    </subcellularLocation>
</comment>
<evidence type="ECO:0008006" key="7">
    <source>
        <dbReference type="Google" id="ProtNLM"/>
    </source>
</evidence>
<dbReference type="InterPro" id="IPR019148">
    <property type="entry name" value="Nuclear_protein_DGCR14_ESS-2"/>
</dbReference>
<feature type="compositionally biased region" description="Polar residues" evidence="4">
    <location>
        <begin position="400"/>
        <end position="417"/>
    </location>
</feature>
<dbReference type="Proteomes" id="UP000224854">
    <property type="component" value="Unassembled WGS sequence"/>
</dbReference>
<feature type="compositionally biased region" description="Polar residues" evidence="4">
    <location>
        <begin position="102"/>
        <end position="126"/>
    </location>
</feature>
<proteinExistence type="inferred from homology"/>
<evidence type="ECO:0000256" key="1">
    <source>
        <dbReference type="ARBA" id="ARBA00004123"/>
    </source>
</evidence>
<dbReference type="Pfam" id="PF09751">
    <property type="entry name" value="Es2"/>
    <property type="match status" value="1"/>
</dbReference>
<comment type="similarity">
    <text evidence="2">Belongs to the ESS2 family.</text>
</comment>
<keyword evidence="6" id="KW-1185">Reference proteome</keyword>
<sequence>MDSRQDGSNALVRKRSDTDLMPPPPRVKKIKRPKQVLDEDDYTDILSRIIARDFFPGIEISAIQNEYLNAVEARDAAWISSAGRKLHDAMTPGRLRPRSASKRLQNGQQTPTTGFGETPNSVASSPLVTDTRIDAGMSLSKFQATYTSEDNESFYRLVDQQNQKNTDKCAWMWNNNKLPSKHMVKQKEIIDRLEKSGQLDGFRRDKLGIKDADQRPAQPDTWKAAPRNGLMFVPEGLNDGLVSIAQRDQEQSHMAPMAIDYENTKMPQPDIPQRPPSPTMSAVRDAMASRPRHQDRDSTVMGGDETPRVNGYSFVQEEDEHAMPAAPSINLGPGDSHNPFKIQEQRKRETLHERLVERVAKSNKEVSGNTLSGRTDRLKAPKFASSPRVAGDLTPAAQRLLSQLATPKNRTPSSPFGESTPRKPKSSLLRSVTRPGGK</sequence>
<keyword evidence="3" id="KW-0539">Nucleus</keyword>
<evidence type="ECO:0000313" key="5">
    <source>
        <dbReference type="EMBL" id="PHH80310.1"/>
    </source>
</evidence>
<reference evidence="5 6" key="1">
    <citation type="submission" date="2017-06" db="EMBL/GenBank/DDBJ databases">
        <title>Ant-infecting Ophiocordyceps genomes reveal a high diversity of potential behavioral manipulation genes and a possible major role for enterotoxins.</title>
        <authorList>
            <person name="De Bekker C."/>
            <person name="Evans H.C."/>
            <person name="Brachmann A."/>
            <person name="Hughes D.P."/>
        </authorList>
    </citation>
    <scope>NUCLEOTIDE SEQUENCE [LARGE SCALE GENOMIC DNA]</scope>
    <source>
        <strain evidence="5 6">1348a</strain>
    </source>
</reference>
<evidence type="ECO:0000256" key="4">
    <source>
        <dbReference type="SAM" id="MobiDB-lite"/>
    </source>
</evidence>
<feature type="region of interest" description="Disordered" evidence="4">
    <location>
        <begin position="286"/>
        <end position="340"/>
    </location>
</feature>
<dbReference type="AlphaFoldDB" id="A0A2C5ZKI1"/>